<proteinExistence type="predicted"/>
<feature type="compositionally biased region" description="Low complexity" evidence="1">
    <location>
        <begin position="1"/>
        <end position="51"/>
    </location>
</feature>
<comment type="caution">
    <text evidence="2">The sequence shown here is derived from an EMBL/GenBank/DDBJ whole genome shotgun (WGS) entry which is preliminary data.</text>
</comment>
<feature type="region of interest" description="Disordered" evidence="1">
    <location>
        <begin position="1"/>
        <end position="74"/>
    </location>
</feature>
<dbReference type="AlphaFoldDB" id="A0A1V3WUG7"/>
<accession>A0A1V3WUG7</accession>
<dbReference type="EMBL" id="MVBM01000006">
    <property type="protein sequence ID" value="OOK70567.1"/>
    <property type="molecule type" value="Genomic_DNA"/>
</dbReference>
<evidence type="ECO:0000256" key="1">
    <source>
        <dbReference type="SAM" id="MobiDB-lite"/>
    </source>
</evidence>
<dbReference type="Proteomes" id="UP000189229">
    <property type="component" value="Unassembled WGS sequence"/>
</dbReference>
<evidence type="ECO:0000313" key="3">
    <source>
        <dbReference type="Proteomes" id="UP000189229"/>
    </source>
</evidence>
<sequence length="74" mass="6984">MDVVVGGFDGAVAGAAEGPAPGRGLPENTTTATMTSATTATTARNAATSQTPRADRAGPDGGFGGVVSTSSDGS</sequence>
<reference evidence="2 3" key="1">
    <citation type="submission" date="2017-02" db="EMBL/GenBank/DDBJ databases">
        <title>Complete genome sequences of Mycobacterium kansasii strains isolated from rhesus macaques.</title>
        <authorList>
            <person name="Panda A."/>
            <person name="Nagaraj S."/>
            <person name="Zhao X."/>
            <person name="Tettelin H."/>
            <person name="Detolla L.J."/>
        </authorList>
    </citation>
    <scope>NUCLEOTIDE SEQUENCE [LARGE SCALE GENOMIC DNA]</scope>
    <source>
        <strain evidence="2 3">11-3813</strain>
    </source>
</reference>
<evidence type="ECO:0000313" key="2">
    <source>
        <dbReference type="EMBL" id="OOK70567.1"/>
    </source>
</evidence>
<organism evidence="2 3">
    <name type="scientific">Mycobacterium kansasii</name>
    <dbReference type="NCBI Taxonomy" id="1768"/>
    <lineage>
        <taxon>Bacteria</taxon>
        <taxon>Bacillati</taxon>
        <taxon>Actinomycetota</taxon>
        <taxon>Actinomycetes</taxon>
        <taxon>Mycobacteriales</taxon>
        <taxon>Mycobacteriaceae</taxon>
        <taxon>Mycobacterium</taxon>
    </lineage>
</organism>
<gene>
    <name evidence="2" type="ORF">BZL30_6711</name>
</gene>
<protein>
    <submittedName>
        <fullName evidence="2">Uncharacterized protein</fullName>
    </submittedName>
</protein>
<name>A0A1V3WUG7_MYCKA</name>